<keyword evidence="3" id="KW-1003">Cell membrane</keyword>
<sequence>MDASLWLPLMAIVALLAMSFFFSGSETALTAASRARMHQLARAGNERASLVEKLTVEKERLIGALLLGNNIVNILASTLAASVLIQIFGEAGIVYATLAMTAAVVIFSEVLPKTLALLRPDGFALAVAPIIRLVVIVFAPLTLTVQAIVNFILRLFRLDPDKVKDISGHEELRGTVDFLHSEGGVVKDDRDMLGGILDLRELEVSDVMVHRTRMLALDAETPTDALIAAILDSPFTRVPLYKGQQDNIVGIVHAKDLLRAIQKAGGDFSLVDPEKIALKPWFVPDTTPAQTQLNAFLKRKLHFAIVIDEYGEMQGLITLEDILEEIVGDIADEHDTVIAGVRKQADGAYIIDGQLPIRDLNRALDWHLPDEEATTVAGLVIHEAKLIPDAGQQFTFHDLRFKVLRKAHNRITQLRVSPAEPPIAKP</sequence>
<dbReference type="SUPFAM" id="SSF56176">
    <property type="entry name" value="FAD-binding/transporter-associated domain-like"/>
    <property type="match status" value="1"/>
</dbReference>
<dbReference type="OrthoDB" id="9797674at2"/>
<dbReference type="EMBL" id="QQNH01000011">
    <property type="protein sequence ID" value="RDE08833.1"/>
    <property type="molecule type" value="Genomic_DNA"/>
</dbReference>
<keyword evidence="6 10" id="KW-1133">Transmembrane helix</keyword>
<evidence type="ECO:0000259" key="12">
    <source>
        <dbReference type="PROSITE" id="PS51371"/>
    </source>
</evidence>
<comment type="similarity">
    <text evidence="2">Belongs to the UPF0053 family. Hemolysin C subfamily.</text>
</comment>
<dbReference type="InterPro" id="IPR016169">
    <property type="entry name" value="FAD-bd_PCMH_sub2"/>
</dbReference>
<dbReference type="GO" id="GO:0005886">
    <property type="term" value="C:plasma membrane"/>
    <property type="evidence" value="ECO:0007669"/>
    <property type="project" value="UniProtKB-SubCell"/>
</dbReference>
<evidence type="ECO:0000256" key="9">
    <source>
        <dbReference type="PROSITE-ProRule" id="PRU00703"/>
    </source>
</evidence>
<dbReference type="GO" id="GO:0050660">
    <property type="term" value="F:flavin adenine dinucleotide binding"/>
    <property type="evidence" value="ECO:0007669"/>
    <property type="project" value="InterPro"/>
</dbReference>
<feature type="domain" description="CBS" evidence="12">
    <location>
        <begin position="208"/>
        <end position="268"/>
    </location>
</feature>
<gene>
    <name evidence="14" type="ORF">DVH29_09540</name>
</gene>
<name>A0A369W3B0_9HYPH</name>
<dbReference type="InterPro" id="IPR000644">
    <property type="entry name" value="CBS_dom"/>
</dbReference>
<evidence type="ECO:0000256" key="8">
    <source>
        <dbReference type="ARBA" id="ARBA00023136"/>
    </source>
</evidence>
<evidence type="ECO:0000256" key="5">
    <source>
        <dbReference type="ARBA" id="ARBA00022737"/>
    </source>
</evidence>
<dbReference type="Pfam" id="PF01595">
    <property type="entry name" value="CNNM"/>
    <property type="match status" value="1"/>
</dbReference>
<proteinExistence type="inferred from homology"/>
<dbReference type="Gene3D" id="3.30.465.10">
    <property type="match status" value="1"/>
</dbReference>
<evidence type="ECO:0000256" key="7">
    <source>
        <dbReference type="ARBA" id="ARBA00023122"/>
    </source>
</evidence>
<dbReference type="InterPro" id="IPR002550">
    <property type="entry name" value="CNNM"/>
</dbReference>
<dbReference type="PANTHER" id="PTHR22777:SF32">
    <property type="entry name" value="UPF0053 INNER MEMBRANE PROTEIN YFJD"/>
    <property type="match status" value="1"/>
</dbReference>
<evidence type="ECO:0000256" key="3">
    <source>
        <dbReference type="ARBA" id="ARBA00022475"/>
    </source>
</evidence>
<dbReference type="InterPro" id="IPR036318">
    <property type="entry name" value="FAD-bd_PCMH-like_sf"/>
</dbReference>
<reference evidence="15" key="1">
    <citation type="submission" date="2018-07" db="EMBL/GenBank/DDBJ databases">
        <authorList>
            <person name="Liu B.-T."/>
            <person name="Du Z."/>
        </authorList>
    </citation>
    <scope>NUCLEOTIDE SEQUENCE [LARGE SCALE GENOMIC DNA]</scope>
    <source>
        <strain evidence="15">XYN52</strain>
    </source>
</reference>
<dbReference type="FunFam" id="3.10.580.10:FF:000002">
    <property type="entry name" value="Magnesium/cobalt efflux protein CorC"/>
    <property type="match status" value="1"/>
</dbReference>
<keyword evidence="15" id="KW-1185">Reference proteome</keyword>
<keyword evidence="5" id="KW-0677">Repeat</keyword>
<keyword evidence="4 10" id="KW-0812">Transmembrane</keyword>
<organism evidence="14 15">
    <name type="scientific">Pelagibacterium lacus</name>
    <dbReference type="NCBI Taxonomy" id="2282655"/>
    <lineage>
        <taxon>Bacteria</taxon>
        <taxon>Pseudomonadati</taxon>
        <taxon>Pseudomonadota</taxon>
        <taxon>Alphaproteobacteria</taxon>
        <taxon>Hyphomicrobiales</taxon>
        <taxon>Devosiaceae</taxon>
        <taxon>Pelagibacterium</taxon>
    </lineage>
</organism>
<dbReference type="RefSeq" id="WP_114645952.1">
    <property type="nucleotide sequence ID" value="NZ_QQNH01000011.1"/>
</dbReference>
<evidence type="ECO:0000256" key="10">
    <source>
        <dbReference type="PROSITE-ProRule" id="PRU01193"/>
    </source>
</evidence>
<protein>
    <submittedName>
        <fullName evidence="14">HlyC/CorC family transporter</fullName>
    </submittedName>
</protein>
<feature type="transmembrane region" description="Helical" evidence="11">
    <location>
        <begin position="93"/>
        <end position="111"/>
    </location>
</feature>
<evidence type="ECO:0000256" key="2">
    <source>
        <dbReference type="ARBA" id="ARBA00006446"/>
    </source>
</evidence>
<accession>A0A369W3B0</accession>
<evidence type="ECO:0000256" key="1">
    <source>
        <dbReference type="ARBA" id="ARBA00004651"/>
    </source>
</evidence>
<evidence type="ECO:0000259" key="13">
    <source>
        <dbReference type="PROSITE" id="PS51846"/>
    </source>
</evidence>
<evidence type="ECO:0000313" key="15">
    <source>
        <dbReference type="Proteomes" id="UP000253759"/>
    </source>
</evidence>
<comment type="caution">
    <text evidence="14">The sequence shown here is derived from an EMBL/GenBank/DDBJ whole genome shotgun (WGS) entry which is preliminary data.</text>
</comment>
<dbReference type="SMART" id="SM01091">
    <property type="entry name" value="CorC_HlyC"/>
    <property type="match status" value="1"/>
</dbReference>
<dbReference type="Proteomes" id="UP000253759">
    <property type="component" value="Unassembled WGS sequence"/>
</dbReference>
<feature type="transmembrane region" description="Helical" evidence="11">
    <location>
        <begin position="61"/>
        <end position="87"/>
    </location>
</feature>
<keyword evidence="8 10" id="KW-0472">Membrane</keyword>
<dbReference type="CDD" id="cd04590">
    <property type="entry name" value="CBS_pair_CorC_HlyC_assoc"/>
    <property type="match status" value="1"/>
</dbReference>
<evidence type="ECO:0000256" key="4">
    <source>
        <dbReference type="ARBA" id="ARBA00022692"/>
    </source>
</evidence>
<feature type="domain" description="CBS" evidence="12">
    <location>
        <begin position="271"/>
        <end position="336"/>
    </location>
</feature>
<keyword evidence="7 9" id="KW-0129">CBS domain</keyword>
<feature type="transmembrane region" description="Helical" evidence="11">
    <location>
        <begin position="6"/>
        <end position="32"/>
    </location>
</feature>
<dbReference type="PROSITE" id="PS51371">
    <property type="entry name" value="CBS"/>
    <property type="match status" value="2"/>
</dbReference>
<evidence type="ECO:0000256" key="11">
    <source>
        <dbReference type="SAM" id="Phobius"/>
    </source>
</evidence>
<dbReference type="PROSITE" id="PS51846">
    <property type="entry name" value="CNNM"/>
    <property type="match status" value="1"/>
</dbReference>
<evidence type="ECO:0000313" key="14">
    <source>
        <dbReference type="EMBL" id="RDE08833.1"/>
    </source>
</evidence>
<comment type="subcellular location">
    <subcellularLocation>
        <location evidence="1">Cell membrane</location>
        <topology evidence="1">Multi-pass membrane protein</topology>
    </subcellularLocation>
</comment>
<feature type="domain" description="CNNM transmembrane" evidence="13">
    <location>
        <begin position="1"/>
        <end position="189"/>
    </location>
</feature>
<dbReference type="Pfam" id="PF03471">
    <property type="entry name" value="CorC_HlyC"/>
    <property type="match status" value="1"/>
</dbReference>
<dbReference type="AlphaFoldDB" id="A0A369W3B0"/>
<dbReference type="SUPFAM" id="SSF54631">
    <property type="entry name" value="CBS-domain pair"/>
    <property type="match status" value="1"/>
</dbReference>
<dbReference type="PANTHER" id="PTHR22777">
    <property type="entry name" value="HEMOLYSIN-RELATED"/>
    <property type="match status" value="1"/>
</dbReference>
<dbReference type="Gene3D" id="3.10.580.10">
    <property type="entry name" value="CBS-domain"/>
    <property type="match status" value="1"/>
</dbReference>
<dbReference type="Pfam" id="PF00571">
    <property type="entry name" value="CBS"/>
    <property type="match status" value="2"/>
</dbReference>
<feature type="transmembrane region" description="Helical" evidence="11">
    <location>
        <begin position="123"/>
        <end position="149"/>
    </location>
</feature>
<dbReference type="InterPro" id="IPR046342">
    <property type="entry name" value="CBS_dom_sf"/>
</dbReference>
<dbReference type="InterPro" id="IPR044751">
    <property type="entry name" value="Ion_transp-like_CBS"/>
</dbReference>
<evidence type="ECO:0000256" key="6">
    <source>
        <dbReference type="ARBA" id="ARBA00022989"/>
    </source>
</evidence>
<dbReference type="InterPro" id="IPR005170">
    <property type="entry name" value="Transptr-assoc_dom"/>
</dbReference>